<comment type="caution">
    <text evidence="2">The sequence shown here is derived from an EMBL/GenBank/DDBJ whole genome shotgun (WGS) entry which is preliminary data.</text>
</comment>
<proteinExistence type="predicted"/>
<feature type="compositionally biased region" description="Basic and acidic residues" evidence="1">
    <location>
        <begin position="8"/>
        <end position="22"/>
    </location>
</feature>
<dbReference type="PANTHER" id="PTHR33240:SF15">
    <property type="entry name" value="GAG-PRO-LIKE PROTEIN"/>
    <property type="match status" value="1"/>
</dbReference>
<gene>
    <name evidence="2" type="ORF">Adt_47060</name>
</gene>
<feature type="region of interest" description="Disordered" evidence="1">
    <location>
        <begin position="1"/>
        <end position="26"/>
    </location>
</feature>
<accession>A0ABD1NY77</accession>
<name>A0ABD1NY77_9LAMI</name>
<dbReference type="AlphaFoldDB" id="A0ABD1NY77"/>
<evidence type="ECO:0000313" key="2">
    <source>
        <dbReference type="EMBL" id="KAL2455889.1"/>
    </source>
</evidence>
<sequence>MEGTTENRFIKGPEKPPIREIDTIYGGPYIGGQSRNAQKSYAKEAEGKLEMNWLINSRPSSSSKVDPISFTEEDMKGSSLSPLRRAGSQGSGGKERIGKNASGQWKLGDCVTPKGIIRLAVTMGEEPLAAHTFMEFLVVDRRSAYHGVLGRPALKELWAVTSIHHLCMKFPTEGGIATVRGNQPEGSKMLQKCLEKG</sequence>
<evidence type="ECO:0000313" key="3">
    <source>
        <dbReference type="Proteomes" id="UP001604336"/>
    </source>
</evidence>
<organism evidence="2 3">
    <name type="scientific">Abeliophyllum distichum</name>
    <dbReference type="NCBI Taxonomy" id="126358"/>
    <lineage>
        <taxon>Eukaryota</taxon>
        <taxon>Viridiplantae</taxon>
        <taxon>Streptophyta</taxon>
        <taxon>Embryophyta</taxon>
        <taxon>Tracheophyta</taxon>
        <taxon>Spermatophyta</taxon>
        <taxon>Magnoliopsida</taxon>
        <taxon>eudicotyledons</taxon>
        <taxon>Gunneridae</taxon>
        <taxon>Pentapetalae</taxon>
        <taxon>asterids</taxon>
        <taxon>lamiids</taxon>
        <taxon>Lamiales</taxon>
        <taxon>Oleaceae</taxon>
        <taxon>Forsythieae</taxon>
        <taxon>Abeliophyllum</taxon>
    </lineage>
</organism>
<keyword evidence="3" id="KW-1185">Reference proteome</keyword>
<reference evidence="3" key="1">
    <citation type="submission" date="2024-07" db="EMBL/GenBank/DDBJ databases">
        <title>Two chromosome-level genome assemblies of Korean endemic species Abeliophyllum distichum and Forsythia ovata (Oleaceae).</title>
        <authorList>
            <person name="Jang H."/>
        </authorList>
    </citation>
    <scope>NUCLEOTIDE SEQUENCE [LARGE SCALE GENOMIC DNA]</scope>
</reference>
<dbReference type="PANTHER" id="PTHR33240">
    <property type="entry name" value="OS08G0508500 PROTEIN"/>
    <property type="match status" value="1"/>
</dbReference>
<feature type="region of interest" description="Disordered" evidence="1">
    <location>
        <begin position="73"/>
        <end position="100"/>
    </location>
</feature>
<protein>
    <submittedName>
        <fullName evidence="2">Uncharacterized protein</fullName>
    </submittedName>
</protein>
<evidence type="ECO:0000256" key="1">
    <source>
        <dbReference type="SAM" id="MobiDB-lite"/>
    </source>
</evidence>
<dbReference type="EMBL" id="JBFOLK010000152">
    <property type="protein sequence ID" value="KAL2455889.1"/>
    <property type="molecule type" value="Genomic_DNA"/>
</dbReference>
<dbReference type="Proteomes" id="UP001604336">
    <property type="component" value="Unassembled WGS sequence"/>
</dbReference>